<reference evidence="4" key="1">
    <citation type="submission" date="2021-04" db="EMBL/GenBank/DDBJ databases">
        <title>Draft genome assembly of strain Phenylobacterium sp. 20VBR1 using MiniION and Illumina platforms.</title>
        <authorList>
            <person name="Thomas F.A."/>
            <person name="Krishnan K.P."/>
            <person name="Sinha R.K."/>
        </authorList>
    </citation>
    <scope>NUCLEOTIDE SEQUENCE</scope>
    <source>
        <strain evidence="4">20VBR1</strain>
    </source>
</reference>
<feature type="domain" description="PhoD-like phosphatase metallophosphatase" evidence="2">
    <location>
        <begin position="141"/>
        <end position="524"/>
    </location>
</feature>
<dbReference type="Pfam" id="PF16655">
    <property type="entry name" value="PhoD_N"/>
    <property type="match status" value="1"/>
</dbReference>
<feature type="domain" description="Phospholipase D N-terminal" evidence="3">
    <location>
        <begin position="36"/>
        <end position="130"/>
    </location>
</feature>
<dbReference type="PROSITE" id="PS51318">
    <property type="entry name" value="TAT"/>
    <property type="match status" value="1"/>
</dbReference>
<dbReference type="InterPro" id="IPR052900">
    <property type="entry name" value="Phospholipid_Metab_Enz"/>
</dbReference>
<dbReference type="InterPro" id="IPR038607">
    <property type="entry name" value="PhoD-like_sf"/>
</dbReference>
<dbReference type="InterPro" id="IPR018946">
    <property type="entry name" value="PhoD-like_MPP"/>
</dbReference>
<organism evidence="4 5">
    <name type="scientific">Phenylobacterium glaciei</name>
    <dbReference type="NCBI Taxonomy" id="2803784"/>
    <lineage>
        <taxon>Bacteria</taxon>
        <taxon>Pseudomonadati</taxon>
        <taxon>Pseudomonadota</taxon>
        <taxon>Alphaproteobacteria</taxon>
        <taxon>Caulobacterales</taxon>
        <taxon>Caulobacteraceae</taxon>
        <taxon>Phenylobacterium</taxon>
    </lineage>
</organism>
<dbReference type="SUPFAM" id="SSF56300">
    <property type="entry name" value="Metallo-dependent phosphatases"/>
    <property type="match status" value="1"/>
</dbReference>
<protein>
    <submittedName>
        <fullName evidence="4">Alkaline phosphatase D family protein</fullName>
    </submittedName>
</protein>
<keyword evidence="1" id="KW-0732">Signal</keyword>
<dbReference type="CDD" id="cd07389">
    <property type="entry name" value="MPP_PhoD"/>
    <property type="match status" value="1"/>
</dbReference>
<dbReference type="AlphaFoldDB" id="A0A941D5D8"/>
<keyword evidence="5" id="KW-1185">Reference proteome</keyword>
<dbReference type="Pfam" id="PF09423">
    <property type="entry name" value="PhoD"/>
    <property type="match status" value="1"/>
</dbReference>
<evidence type="ECO:0000313" key="4">
    <source>
        <dbReference type="EMBL" id="MBR7621659.1"/>
    </source>
</evidence>
<proteinExistence type="predicted"/>
<dbReference type="InterPro" id="IPR032093">
    <property type="entry name" value="PhoD_N"/>
</dbReference>
<dbReference type="InterPro" id="IPR006311">
    <property type="entry name" value="TAT_signal"/>
</dbReference>
<name>A0A941D5D8_9CAUL</name>
<accession>A0A941D5D8</accession>
<evidence type="ECO:0000259" key="2">
    <source>
        <dbReference type="Pfam" id="PF09423"/>
    </source>
</evidence>
<dbReference type="Gene3D" id="3.60.21.70">
    <property type="entry name" value="PhoD-like phosphatase"/>
    <property type="match status" value="1"/>
</dbReference>
<gene>
    <name evidence="4" type="ORF">JKL49_19865</name>
</gene>
<comment type="caution">
    <text evidence="4">The sequence shown here is derived from an EMBL/GenBank/DDBJ whole genome shotgun (WGS) entry which is preliminary data.</text>
</comment>
<dbReference type="PANTHER" id="PTHR43606">
    <property type="entry name" value="PHOSPHATASE, PUTATIVE (AFU_ORTHOLOGUE AFUA_6G08710)-RELATED"/>
    <property type="match status" value="1"/>
</dbReference>
<dbReference type="InterPro" id="IPR029052">
    <property type="entry name" value="Metallo-depent_PP-like"/>
</dbReference>
<dbReference type="PANTHER" id="PTHR43606:SF7">
    <property type="entry name" value="PHOSPHATASE, PUTATIVE (AFU_ORTHOLOGUE AFUA_6G08710)-RELATED"/>
    <property type="match status" value="1"/>
</dbReference>
<feature type="chain" id="PRO_5038002838" evidence="1">
    <location>
        <begin position="23"/>
        <end position="560"/>
    </location>
</feature>
<dbReference type="Proteomes" id="UP000622580">
    <property type="component" value="Unassembled WGS sequence"/>
</dbReference>
<sequence>MSINRRSALAFLGLGIAAPAFAQAPTRYAGTVAFKHGVASGDPLADRVMLWTRITPAEAGAGEIAYRWRITPTDKPGLFRRVKTLTGEGVTSAARDFTVKVDVGGLKPGAHYTYEFEANGVVSPPGWTRTLPVGKTTDVVLAVASCSLHPNGYFHAYSAIVSLPRVDAVLHLGDYIYEYGGPGSYGMDSKVAWHRAHEPNHEILSLADYRTRHAQYKSDVQLQAAHAKAAWIVVWDDHETANDSFMSGAENHTPIDEGPWNERKARAIKAYYEWMPIREPADGGFAINRTFHFGDLASLMMLETRLTARDKQLTYDQDLNGMDGKPDLPAFRKKLADPYRRMMGEEQEGWLAGELKASVASGRTWQVLGNEVVMARLGIPSARKEMGEAAYARALAASSEPARKRITRLEEFSKLGLPYGLDMWDGYPVDRERVYAAVKAAQARAIVLSGDSHAFWVNELFDEAGARAGVEFGTTGITSPGAGDVLTAFPIGEVFASANKEVVFSDQAAKGFVLLTLTPTEAKGELMAVSNITEPTFETRVVKTFKVTPEPGGLSAPVAV</sequence>
<evidence type="ECO:0000313" key="5">
    <source>
        <dbReference type="Proteomes" id="UP000622580"/>
    </source>
</evidence>
<evidence type="ECO:0000256" key="1">
    <source>
        <dbReference type="SAM" id="SignalP"/>
    </source>
</evidence>
<dbReference type="EMBL" id="JAGSGD010000002">
    <property type="protein sequence ID" value="MBR7621659.1"/>
    <property type="molecule type" value="Genomic_DNA"/>
</dbReference>
<feature type="signal peptide" evidence="1">
    <location>
        <begin position="1"/>
        <end position="22"/>
    </location>
</feature>
<dbReference type="RefSeq" id="WP_215343169.1">
    <property type="nucleotide sequence ID" value="NZ_JAGSGD010000002.1"/>
</dbReference>
<evidence type="ECO:0000259" key="3">
    <source>
        <dbReference type="Pfam" id="PF16655"/>
    </source>
</evidence>
<dbReference type="Gene3D" id="2.60.40.380">
    <property type="entry name" value="Purple acid phosphatase-like, N-terminal"/>
    <property type="match status" value="1"/>
</dbReference>